<dbReference type="Proteomes" id="UP000186104">
    <property type="component" value="Chromosome"/>
</dbReference>
<name>A0A173LQP0_9ACTN</name>
<protein>
    <submittedName>
        <fullName evidence="1">Uncharacterized protein</fullName>
    </submittedName>
</protein>
<keyword evidence="2" id="KW-1185">Reference proteome</keyword>
<gene>
    <name evidence="1" type="ORF">BJL86_3290</name>
</gene>
<evidence type="ECO:0000313" key="2">
    <source>
        <dbReference type="Proteomes" id="UP000186104"/>
    </source>
</evidence>
<organism evidence="1 2">
    <name type="scientific">Dietzia timorensis</name>
    <dbReference type="NCBI Taxonomy" id="499555"/>
    <lineage>
        <taxon>Bacteria</taxon>
        <taxon>Bacillati</taxon>
        <taxon>Actinomycetota</taxon>
        <taxon>Actinomycetes</taxon>
        <taxon>Mycobacteriales</taxon>
        <taxon>Dietziaceae</taxon>
        <taxon>Dietzia</taxon>
    </lineage>
</organism>
<evidence type="ECO:0000313" key="1">
    <source>
        <dbReference type="EMBL" id="ANI94049.1"/>
    </source>
</evidence>
<dbReference type="STRING" id="499555.BJL86_3290"/>
<accession>A0A173LQP0</accession>
<dbReference type="KEGG" id="dtm:BJL86_3290"/>
<dbReference type="EMBL" id="CP015961">
    <property type="protein sequence ID" value="ANI94049.1"/>
    <property type="molecule type" value="Genomic_DNA"/>
</dbReference>
<proteinExistence type="predicted"/>
<sequence>MVPLSLSQPENIIDVYPQNNTENFSHSSGTQRFYSPRWAWTFYL</sequence>
<dbReference type="AlphaFoldDB" id="A0A173LQP0"/>
<reference evidence="1 2" key="1">
    <citation type="submission" date="2016-06" db="EMBL/GenBank/DDBJ databases">
        <title>Complete genome sequence of a saline-alkali tolerant type strain Dietzia timorensis ID05-A0528T.</title>
        <authorList>
            <person name="Wu X."/>
        </authorList>
    </citation>
    <scope>NUCLEOTIDE SEQUENCE [LARGE SCALE GENOMIC DNA]</scope>
    <source>
        <strain evidence="1 2">ID05-A0528</strain>
    </source>
</reference>